<evidence type="ECO:0000313" key="1">
    <source>
        <dbReference type="EMBL" id="MPM63692.1"/>
    </source>
</evidence>
<organism evidence="1">
    <name type="scientific">bioreactor metagenome</name>
    <dbReference type="NCBI Taxonomy" id="1076179"/>
    <lineage>
        <taxon>unclassified sequences</taxon>
        <taxon>metagenomes</taxon>
        <taxon>ecological metagenomes</taxon>
    </lineage>
</organism>
<name>A0A645BEC9_9ZZZZ</name>
<reference evidence="1" key="1">
    <citation type="submission" date="2019-08" db="EMBL/GenBank/DDBJ databases">
        <authorList>
            <person name="Kucharzyk K."/>
            <person name="Murdoch R.W."/>
            <person name="Higgins S."/>
            <person name="Loffler F."/>
        </authorList>
    </citation>
    <scope>NUCLEOTIDE SEQUENCE</scope>
</reference>
<dbReference type="EMBL" id="VSSQ01019552">
    <property type="protein sequence ID" value="MPM63692.1"/>
    <property type="molecule type" value="Genomic_DNA"/>
</dbReference>
<protein>
    <submittedName>
        <fullName evidence="1">Uncharacterized protein</fullName>
    </submittedName>
</protein>
<proteinExistence type="predicted"/>
<dbReference type="AlphaFoldDB" id="A0A645BEC9"/>
<gene>
    <name evidence="1" type="ORF">SDC9_110573</name>
</gene>
<accession>A0A645BEC9</accession>
<sequence length="292" mass="33497">MIQKSKIDVAKISEDLLASWKPILDHLRLYYQKEISDASFCGVVAFMGIHLSLWPQWVKFGGSLINADQQTFDTNEVIAGDCPWLCLNLTYGKNTLLSHVQTEGVCLDREHMKTFLKPAFSHMFRSLNEQGVMIQYDLAVNELVKMGYTDYDVLAFTVDSDKGLPETSQFVKKQKPSTKKIPVVSFDFLDTQRDTWLRLTKQTGEVLSSISKSFSENAWIDEDVKGVYSQVAALLWRKLILAEVINPAGDTHAGFRRWMKPKQDSYRGNLLIYGDHEVFWQNYCRDFLTDGR</sequence>
<comment type="caution">
    <text evidence="1">The sequence shown here is derived from an EMBL/GenBank/DDBJ whole genome shotgun (WGS) entry which is preliminary data.</text>
</comment>